<dbReference type="InterPro" id="IPR017853">
    <property type="entry name" value="GH"/>
</dbReference>
<dbReference type="PROSITE" id="PS00719">
    <property type="entry name" value="GLYCOSYL_HYDROL_F2_1"/>
    <property type="match status" value="1"/>
</dbReference>
<dbReference type="InterPro" id="IPR023232">
    <property type="entry name" value="Glyco_hydro_2_AS"/>
</dbReference>
<evidence type="ECO:0000256" key="5">
    <source>
        <dbReference type="ARBA" id="ARBA00022801"/>
    </source>
</evidence>
<dbReference type="InterPro" id="IPR036156">
    <property type="entry name" value="Beta-gal/glucu_dom_sf"/>
</dbReference>
<comment type="catalytic activity">
    <reaction evidence="1 8">
        <text>Hydrolysis of terminal non-reducing beta-D-galactose residues in beta-D-galactosides.</text>
        <dbReference type="EC" id="3.2.1.23"/>
    </reaction>
</comment>
<sequence>MSFEIKKIHDPKFFKENCMAAYSDHVAYADETEAEEKKSSFRLSLDGIWKFHYARNYAQTVNGFEAETFDCKCWEDIRVPAHIQMEGYDIPQYVNIQYPWDGREDVWRDTVPSEFNPVASYVKYFTLPEGFRKNGLYISFQGVESGFALWFNGHYVGYSEDSFTPSDFDLTPYVKEGENKLAVQVFKWTSSSWCEDQDFYRFSGIFRSVYLYTMPKVHVYDLKVEPVVDEAVLNADLLVTMQMRGEGKARLTLTGSRDYSVLEEKEQQVIFFEELPVSEGEVHFEKQVNKPELWSAEIPNLYTLTIECFDTEGERSEVIRQKIGFRRFEMKDGIMTLNGKRIVFKGVNRHEFSSKTGRAVTREEVLKDIVTMKQNNINAIRTCHYPDASIIYDLCDEYGLYMIAENNLESHGSWDAALHGSVPKDTIVPGDNMDWEPMMLDRVNSCYQRDKNHPAVLIWSVGNESYGGKVIFDMSEKFRALDPYRLVHYEGIFNDRRYEATSDMESQMYTSVENVKKFLAEHKEKPFIMCEYTHAMGNSCGAMHKYTDLTDTEPRYQGGFIWDYIDQSILKKDRYGKDFQAYGGDFLERPTDYNFSGNGICYGGDRDPSPKMQEVKFNYQNISILFEKEGKFTVVNKNLFANTDRFRCVAVLQKNGVVVKKQEIETAVSPLSTKDYEIPFAILRADDKDQKKDPDAEYTLTVSFRLKEDMSWADAGHEVAFGQKIYKKIPAFHASEKPIRVVHGKVNIGVKGEDFDCLFSMLSGGLVSYRYAGKEMIEKIPMPNFWRAPVDNDNGSMAPARYAQWKIASMYISHRNGGMFDNVPTKVEEKDNTVTVTYTYFMPTTPAGKCQVSYTVFGDGTIETKLMYDPVEGLPDMPEFGMMFQFNADYDNLTWYGMGSEETYADRRHGAKLGIYSNKVADNMAKYLVPQECGNKVGVRYARIADAKGRGMMFEGDELSFSALPYTPHELENAAHVYELPQVHHTIVRVALAQMGVGGDDSWGSLVHPEYHIDVTKPLEFTFRFKGI</sequence>
<dbReference type="InterPro" id="IPR006104">
    <property type="entry name" value="Glyco_hydro_2_N"/>
</dbReference>
<dbReference type="Gene3D" id="2.60.120.260">
    <property type="entry name" value="Galactose-binding domain-like"/>
    <property type="match status" value="1"/>
</dbReference>
<dbReference type="EC" id="3.2.1.23" evidence="3 8"/>
<proteinExistence type="inferred from homology"/>
<dbReference type="GO" id="GO:0009341">
    <property type="term" value="C:beta-galactosidase complex"/>
    <property type="evidence" value="ECO:0007669"/>
    <property type="project" value="InterPro"/>
</dbReference>
<comment type="caution">
    <text evidence="10">The sequence shown here is derived from an EMBL/GenBank/DDBJ whole genome shotgun (WGS) entry which is preliminary data.</text>
</comment>
<dbReference type="InterPro" id="IPR023230">
    <property type="entry name" value="Glyco_hydro_2_CS"/>
</dbReference>
<dbReference type="PRINTS" id="PR00132">
    <property type="entry name" value="GLHYDRLASE2"/>
</dbReference>
<keyword evidence="5 8" id="KW-0378">Hydrolase</keyword>
<dbReference type="InterPro" id="IPR011013">
    <property type="entry name" value="Gal_mutarotase_sf_dom"/>
</dbReference>
<dbReference type="InterPro" id="IPR004199">
    <property type="entry name" value="B-gal_small/dom_5"/>
</dbReference>
<evidence type="ECO:0000313" key="11">
    <source>
        <dbReference type="Proteomes" id="UP000478483"/>
    </source>
</evidence>
<accession>A0A6L6L699</accession>
<dbReference type="Gene3D" id="3.20.20.80">
    <property type="entry name" value="Glycosidases"/>
    <property type="match status" value="1"/>
</dbReference>
<dbReference type="GO" id="GO:0005990">
    <property type="term" value="P:lactose catabolic process"/>
    <property type="evidence" value="ECO:0007669"/>
    <property type="project" value="TreeGrafter"/>
</dbReference>
<evidence type="ECO:0000256" key="3">
    <source>
        <dbReference type="ARBA" id="ARBA00012756"/>
    </source>
</evidence>
<dbReference type="SUPFAM" id="SSF49303">
    <property type="entry name" value="beta-Galactosidase/glucuronidase domain"/>
    <property type="match status" value="2"/>
</dbReference>
<protein>
    <recommendedName>
        <fullName evidence="4 8">Beta-galactosidase</fullName>
        <ecNumber evidence="3 8">3.2.1.23</ecNumber>
    </recommendedName>
    <alternativeName>
        <fullName evidence="7 8">Lactase</fullName>
    </alternativeName>
</protein>
<keyword evidence="6 8" id="KW-0326">Glycosidase</keyword>
<dbReference type="Gene3D" id="2.70.98.10">
    <property type="match status" value="1"/>
</dbReference>
<evidence type="ECO:0000256" key="7">
    <source>
        <dbReference type="ARBA" id="ARBA00032230"/>
    </source>
</evidence>
<dbReference type="InterPro" id="IPR013783">
    <property type="entry name" value="Ig-like_fold"/>
</dbReference>
<evidence type="ECO:0000256" key="1">
    <source>
        <dbReference type="ARBA" id="ARBA00001412"/>
    </source>
</evidence>
<name>A0A6L6L699_9FIRM</name>
<dbReference type="InterPro" id="IPR006103">
    <property type="entry name" value="Glyco_hydro_2_cat"/>
</dbReference>
<organism evidence="10 11">
    <name type="scientific">Roseburia intestinalis</name>
    <dbReference type="NCBI Taxonomy" id="166486"/>
    <lineage>
        <taxon>Bacteria</taxon>
        <taxon>Bacillati</taxon>
        <taxon>Bacillota</taxon>
        <taxon>Clostridia</taxon>
        <taxon>Lachnospirales</taxon>
        <taxon>Lachnospiraceae</taxon>
        <taxon>Roseburia</taxon>
    </lineage>
</organism>
<evidence type="ECO:0000313" key="10">
    <source>
        <dbReference type="EMBL" id="MTR84892.1"/>
    </source>
</evidence>
<evidence type="ECO:0000256" key="2">
    <source>
        <dbReference type="ARBA" id="ARBA00007401"/>
    </source>
</evidence>
<gene>
    <name evidence="10" type="ORF">GMD50_07425</name>
</gene>
<comment type="similarity">
    <text evidence="2 8">Belongs to the glycosyl hydrolase 2 family.</text>
</comment>
<dbReference type="InterPro" id="IPR008979">
    <property type="entry name" value="Galactose-bd-like_sf"/>
</dbReference>
<reference evidence="10 11" key="1">
    <citation type="journal article" date="2019" name="Nat. Med.">
        <title>A library of human gut bacterial isolates paired with longitudinal multiomics data enables mechanistic microbiome research.</title>
        <authorList>
            <person name="Poyet M."/>
            <person name="Groussin M."/>
            <person name="Gibbons S.M."/>
            <person name="Avila-Pacheco J."/>
            <person name="Jiang X."/>
            <person name="Kearney S.M."/>
            <person name="Perrotta A.R."/>
            <person name="Berdy B."/>
            <person name="Zhao S."/>
            <person name="Lieberman T.D."/>
            <person name="Swanson P.K."/>
            <person name="Smith M."/>
            <person name="Roesemann S."/>
            <person name="Alexander J.E."/>
            <person name="Rich S.A."/>
            <person name="Livny J."/>
            <person name="Vlamakis H."/>
            <person name="Clish C."/>
            <person name="Bullock K."/>
            <person name="Deik A."/>
            <person name="Scott J."/>
            <person name="Pierce K.A."/>
            <person name="Xavier R.J."/>
            <person name="Alm E.J."/>
        </authorList>
    </citation>
    <scope>NUCLEOTIDE SEQUENCE [LARGE SCALE GENOMIC DNA]</scope>
    <source>
        <strain evidence="10 11">BIOML-A1</strain>
    </source>
</reference>
<dbReference type="InterPro" id="IPR050347">
    <property type="entry name" value="Bact_Beta-galactosidase"/>
</dbReference>
<dbReference type="Pfam" id="PF00703">
    <property type="entry name" value="Glyco_hydro_2"/>
    <property type="match status" value="1"/>
</dbReference>
<dbReference type="Pfam" id="PF16353">
    <property type="entry name" value="LacZ_4"/>
    <property type="match status" value="1"/>
</dbReference>
<dbReference type="InterPro" id="IPR014718">
    <property type="entry name" value="GH-type_carb-bd"/>
</dbReference>
<dbReference type="Gene3D" id="2.60.40.10">
    <property type="entry name" value="Immunoglobulins"/>
    <property type="match status" value="2"/>
</dbReference>
<dbReference type="PANTHER" id="PTHR46323:SF2">
    <property type="entry name" value="BETA-GALACTOSIDASE"/>
    <property type="match status" value="1"/>
</dbReference>
<dbReference type="InterPro" id="IPR006102">
    <property type="entry name" value="Ig-like_GH2"/>
</dbReference>
<evidence type="ECO:0000256" key="6">
    <source>
        <dbReference type="ARBA" id="ARBA00023295"/>
    </source>
</evidence>
<dbReference type="SMART" id="SM01038">
    <property type="entry name" value="Bgal_small_N"/>
    <property type="match status" value="1"/>
</dbReference>
<evidence type="ECO:0000256" key="8">
    <source>
        <dbReference type="RuleBase" id="RU361154"/>
    </source>
</evidence>
<dbReference type="EMBL" id="WNAJ01000006">
    <property type="protein sequence ID" value="MTR84892.1"/>
    <property type="molecule type" value="Genomic_DNA"/>
</dbReference>
<evidence type="ECO:0000256" key="4">
    <source>
        <dbReference type="ARBA" id="ARBA00013303"/>
    </source>
</evidence>
<dbReference type="RefSeq" id="WP_155219320.1">
    <property type="nucleotide sequence ID" value="NZ_WNAJ01000006.1"/>
</dbReference>
<dbReference type="SUPFAM" id="SSF74650">
    <property type="entry name" value="Galactose mutarotase-like"/>
    <property type="match status" value="1"/>
</dbReference>
<dbReference type="Pfam" id="PF02929">
    <property type="entry name" value="Bgal_small_N"/>
    <property type="match status" value="1"/>
</dbReference>
<dbReference type="InterPro" id="IPR006101">
    <property type="entry name" value="Glyco_hydro_2"/>
</dbReference>
<dbReference type="Pfam" id="PF02837">
    <property type="entry name" value="Glyco_hydro_2_N"/>
    <property type="match status" value="1"/>
</dbReference>
<dbReference type="SUPFAM" id="SSF49785">
    <property type="entry name" value="Galactose-binding domain-like"/>
    <property type="match status" value="1"/>
</dbReference>
<dbReference type="SUPFAM" id="SSF51445">
    <property type="entry name" value="(Trans)glycosidases"/>
    <property type="match status" value="1"/>
</dbReference>
<dbReference type="PANTHER" id="PTHR46323">
    <property type="entry name" value="BETA-GALACTOSIDASE"/>
    <property type="match status" value="1"/>
</dbReference>
<dbReference type="GO" id="GO:0030246">
    <property type="term" value="F:carbohydrate binding"/>
    <property type="evidence" value="ECO:0007669"/>
    <property type="project" value="InterPro"/>
</dbReference>
<dbReference type="PROSITE" id="PS00608">
    <property type="entry name" value="GLYCOSYL_HYDROL_F2_2"/>
    <property type="match status" value="1"/>
</dbReference>
<dbReference type="GO" id="GO:0004565">
    <property type="term" value="F:beta-galactosidase activity"/>
    <property type="evidence" value="ECO:0007669"/>
    <property type="project" value="UniProtKB-EC"/>
</dbReference>
<feature type="domain" description="Beta galactosidase small chain/" evidence="9">
    <location>
        <begin position="749"/>
        <end position="1026"/>
    </location>
</feature>
<evidence type="ECO:0000259" key="9">
    <source>
        <dbReference type="SMART" id="SM01038"/>
    </source>
</evidence>
<dbReference type="Proteomes" id="UP000478483">
    <property type="component" value="Unassembled WGS sequence"/>
</dbReference>
<dbReference type="InterPro" id="IPR032312">
    <property type="entry name" value="LacZ_4"/>
</dbReference>
<dbReference type="AlphaFoldDB" id="A0A6L6L699"/>
<dbReference type="Pfam" id="PF02836">
    <property type="entry name" value="Glyco_hydro_2_C"/>
    <property type="match status" value="1"/>
</dbReference>